<organism evidence="1 2">
    <name type="scientific">Acinetobacter phage AbTZA1</name>
    <dbReference type="NCBI Taxonomy" id="2500827"/>
    <lineage>
        <taxon>Viruses</taxon>
        <taxon>Duplodnaviria</taxon>
        <taxon>Heunggongvirae</taxon>
        <taxon>Uroviricota</taxon>
        <taxon>Caudoviricetes</taxon>
        <taxon>Pantevenvirales</taxon>
        <taxon>Straboviridae</taxon>
        <taxon>Twarogvirinae</taxon>
        <taxon>Hadassahvirus</taxon>
        <taxon>Hadassahvirus azbtza1</taxon>
    </lineage>
</organism>
<sequence>MSTNDEDLNTANDSRGPSGALYEKSLGIIREAMKDVKQEILIKLEDGSDHIVYIHDITINANSVSYDFSTPSEDRKDELTKHVEYIIQLQMADIKSKKKMFTY</sequence>
<dbReference type="Proteomes" id="UP000287416">
    <property type="component" value="Segment"/>
</dbReference>
<dbReference type="Pfam" id="PF11113">
    <property type="entry name" value="Phage_head_chap"/>
    <property type="match status" value="1"/>
</dbReference>
<dbReference type="GeneID" id="55811384"/>
<accession>A0A3Q9R752</accession>
<dbReference type="RefSeq" id="YP_009882088.1">
    <property type="nucleotide sequence ID" value="NC_049445.1"/>
</dbReference>
<evidence type="ECO:0000313" key="1">
    <source>
        <dbReference type="EMBL" id="AZU98699.1"/>
    </source>
</evidence>
<evidence type="ECO:0000313" key="2">
    <source>
        <dbReference type="Proteomes" id="UP000287416"/>
    </source>
</evidence>
<dbReference type="KEGG" id="vg:55811384"/>
<keyword evidence="2" id="KW-1185">Reference proteome</keyword>
<protein>
    <submittedName>
        <fullName evidence="1">Head assembly chaperone protein</fullName>
    </submittedName>
</protein>
<reference evidence="1 2" key="1">
    <citation type="submission" date="2018-12" db="EMBL/GenBank/DDBJ databases">
        <title>Successful treatment of antibiotic resistant microbial bone infection with bacteriophages.</title>
        <authorList>
            <person name="Nir-Paz R."/>
            <person name="Gelman D."/>
            <person name="Khouri A."/>
            <person name="Sisson B.M."/>
            <person name="Fackler J."/>
            <person name="Oren S.A."/>
            <person name="Khalifa L."/>
            <person name="Rimon A."/>
            <person name="Glazer S.C."/>
            <person name="Moses A.E."/>
            <person name="Yoram W."/>
            <person name="Schooley R.T."/>
            <person name="Hazan R."/>
        </authorList>
    </citation>
    <scope>NUCLEOTIDE SEQUENCE [LARGE SCALE GENOMIC DNA]</scope>
</reference>
<dbReference type="EMBL" id="MK278860">
    <property type="protein sequence ID" value="AZU98699.1"/>
    <property type="molecule type" value="Genomic_DNA"/>
</dbReference>
<proteinExistence type="predicted"/>
<name>A0A3Q9R752_9CAUD</name>
<dbReference type="InterPro" id="IPR021049">
    <property type="entry name" value="Phage_T4_Gp40"/>
</dbReference>